<feature type="transmembrane region" description="Helical" evidence="1">
    <location>
        <begin position="126"/>
        <end position="142"/>
    </location>
</feature>
<keyword evidence="1" id="KW-1133">Transmembrane helix</keyword>
<evidence type="ECO:0000313" key="2">
    <source>
        <dbReference type="EMBL" id="SDE93123.1"/>
    </source>
</evidence>
<feature type="transmembrane region" description="Helical" evidence="1">
    <location>
        <begin position="94"/>
        <end position="114"/>
    </location>
</feature>
<keyword evidence="3" id="KW-1185">Reference proteome</keyword>
<feature type="transmembrane region" description="Helical" evidence="1">
    <location>
        <begin position="148"/>
        <end position="166"/>
    </location>
</feature>
<evidence type="ECO:0000313" key="3">
    <source>
        <dbReference type="Proteomes" id="UP000198922"/>
    </source>
</evidence>
<organism evidence="2 3">
    <name type="scientific">Limimaricola pyoseonensis</name>
    <dbReference type="NCBI Taxonomy" id="521013"/>
    <lineage>
        <taxon>Bacteria</taxon>
        <taxon>Pseudomonadati</taxon>
        <taxon>Pseudomonadota</taxon>
        <taxon>Alphaproteobacteria</taxon>
        <taxon>Rhodobacterales</taxon>
        <taxon>Paracoccaceae</taxon>
        <taxon>Limimaricola</taxon>
    </lineage>
</organism>
<keyword evidence="1" id="KW-0472">Membrane</keyword>
<feature type="transmembrane region" description="Helical" evidence="1">
    <location>
        <begin position="61"/>
        <end position="82"/>
    </location>
</feature>
<evidence type="ECO:0000256" key="1">
    <source>
        <dbReference type="SAM" id="Phobius"/>
    </source>
</evidence>
<proteinExistence type="predicted"/>
<dbReference type="EMBL" id="FNAT01000005">
    <property type="protein sequence ID" value="SDE93123.1"/>
    <property type="molecule type" value="Genomic_DNA"/>
</dbReference>
<reference evidence="3" key="1">
    <citation type="submission" date="2016-10" db="EMBL/GenBank/DDBJ databases">
        <authorList>
            <person name="Varghese N."/>
            <person name="Submissions S."/>
        </authorList>
    </citation>
    <scope>NUCLEOTIDE SEQUENCE [LARGE SCALE GENOMIC DNA]</scope>
    <source>
        <strain evidence="3">DSM 21424</strain>
    </source>
</reference>
<dbReference type="AlphaFoldDB" id="A0A1G7GYI2"/>
<dbReference type="STRING" id="521013.SAMN04488567_2982"/>
<feature type="transmembrane region" description="Helical" evidence="1">
    <location>
        <begin position="7"/>
        <end position="25"/>
    </location>
</feature>
<accession>A0A1G7GYI2</accession>
<gene>
    <name evidence="2" type="ORF">SAMN04488567_2982</name>
</gene>
<feature type="transmembrane region" description="Helical" evidence="1">
    <location>
        <begin position="31"/>
        <end position="49"/>
    </location>
</feature>
<protein>
    <submittedName>
        <fullName evidence="2">Uncharacterized protein</fullName>
    </submittedName>
</protein>
<sequence>MPRPKIAARLAESYPGLGFLAVLLLTDDLRLAGWTGAMLALALMLWLGWRGRRPDTIALGLNLFTLLCAPLVETLHLLGHGAQGRLLLDHLRPALLVTVALTGAALTLLTPSGFVGRAGAGSRRGSLALLLLALVAALLLARPPVAELPLNAAAALLGLFLARRWIARRAVGAPA</sequence>
<keyword evidence="1" id="KW-0812">Transmembrane</keyword>
<dbReference type="Proteomes" id="UP000198922">
    <property type="component" value="Unassembled WGS sequence"/>
</dbReference>
<dbReference type="RefSeq" id="WP_090113294.1">
    <property type="nucleotide sequence ID" value="NZ_FNAT01000005.1"/>
</dbReference>
<name>A0A1G7GYI2_9RHOB</name>